<comment type="caution">
    <text evidence="1">The sequence shown here is derived from an EMBL/GenBank/DDBJ whole genome shotgun (WGS) entry which is preliminary data.</text>
</comment>
<dbReference type="AlphaFoldDB" id="A0A4R2RC84"/>
<protein>
    <submittedName>
        <fullName evidence="1">Uncharacterized protein</fullName>
    </submittedName>
</protein>
<proteinExistence type="predicted"/>
<organism evidence="1 2">
    <name type="scientific">Heliophilum fasciatum</name>
    <dbReference type="NCBI Taxonomy" id="35700"/>
    <lineage>
        <taxon>Bacteria</taxon>
        <taxon>Bacillati</taxon>
        <taxon>Bacillota</taxon>
        <taxon>Clostridia</taxon>
        <taxon>Eubacteriales</taxon>
        <taxon>Heliobacteriaceae</taxon>
        <taxon>Heliophilum</taxon>
    </lineage>
</organism>
<evidence type="ECO:0000313" key="2">
    <source>
        <dbReference type="Proteomes" id="UP000294813"/>
    </source>
</evidence>
<dbReference type="EMBL" id="SLXT01000043">
    <property type="protein sequence ID" value="TCP59994.1"/>
    <property type="molecule type" value="Genomic_DNA"/>
</dbReference>
<reference evidence="1 2" key="1">
    <citation type="submission" date="2019-03" db="EMBL/GenBank/DDBJ databases">
        <title>Genomic Encyclopedia of Type Strains, Phase IV (KMG-IV): sequencing the most valuable type-strain genomes for metagenomic binning, comparative biology and taxonomic classification.</title>
        <authorList>
            <person name="Goeker M."/>
        </authorList>
    </citation>
    <scope>NUCLEOTIDE SEQUENCE [LARGE SCALE GENOMIC DNA]</scope>
    <source>
        <strain evidence="1 2">DSM 11170</strain>
    </source>
</reference>
<sequence length="175" mass="19066">MAQALGGEAFYNADTQEVTVVTWKNVPAKAKKPANQQKSLTISKDTHPDVIVADPRGGWMVDVAKYLQLWGIPKENILYYVHPETKQGGLLVRGFEGAEGSTFMMMYTGEKFVWFAGPGKSSDTEWSWGNYDPGQGNSLGNSIYSDGPTGDLIAALIGSPMHTSFKSGTLTLNKR</sequence>
<evidence type="ECO:0000313" key="1">
    <source>
        <dbReference type="EMBL" id="TCP59994.1"/>
    </source>
</evidence>
<keyword evidence="2" id="KW-1185">Reference proteome</keyword>
<gene>
    <name evidence="1" type="ORF">EDD73_1437</name>
</gene>
<name>A0A4R2RC84_9FIRM</name>
<accession>A0A4R2RC84</accession>
<dbReference type="Proteomes" id="UP000294813">
    <property type="component" value="Unassembled WGS sequence"/>
</dbReference>